<dbReference type="GO" id="GO:0004519">
    <property type="term" value="F:endonuclease activity"/>
    <property type="evidence" value="ECO:0007669"/>
    <property type="project" value="UniProtKB-KW"/>
</dbReference>
<dbReference type="EMBL" id="MDTU01000001">
    <property type="protein sequence ID" value="ODN41682.1"/>
    <property type="molecule type" value="Genomic_DNA"/>
</dbReference>
<evidence type="ECO:0000256" key="1">
    <source>
        <dbReference type="ARBA" id="ARBA00022729"/>
    </source>
</evidence>
<evidence type="ECO:0000313" key="5">
    <source>
        <dbReference type="EMBL" id="ODN41682.1"/>
    </source>
</evidence>
<dbReference type="SUPFAM" id="SSF56219">
    <property type="entry name" value="DNase I-like"/>
    <property type="match status" value="1"/>
</dbReference>
<keyword evidence="1 3" id="KW-0732">Signal</keyword>
<dbReference type="Gene3D" id="3.60.10.10">
    <property type="entry name" value="Endonuclease/exonuclease/phosphatase"/>
    <property type="match status" value="1"/>
</dbReference>
<proteinExistence type="predicted"/>
<feature type="domain" description="Endonuclease/exonuclease/phosphatase" evidence="4">
    <location>
        <begin position="237"/>
        <end position="390"/>
    </location>
</feature>
<evidence type="ECO:0000256" key="3">
    <source>
        <dbReference type="SAM" id="SignalP"/>
    </source>
</evidence>
<keyword evidence="6" id="KW-1185">Reference proteome</keyword>
<dbReference type="Proteomes" id="UP000094329">
    <property type="component" value="Unassembled WGS sequence"/>
</dbReference>
<dbReference type="RefSeq" id="WP_069311484.1">
    <property type="nucleotide sequence ID" value="NZ_MDTU01000001.1"/>
</dbReference>
<evidence type="ECO:0000313" key="6">
    <source>
        <dbReference type="Proteomes" id="UP000094329"/>
    </source>
</evidence>
<protein>
    <submittedName>
        <fullName evidence="5">Endonuclease/exonuclease/phosphatase</fullName>
    </submittedName>
</protein>
<dbReference type="InterPro" id="IPR036691">
    <property type="entry name" value="Endo/exonu/phosph_ase_sf"/>
</dbReference>
<name>A0ABX2ZYJ1_9GAMM</name>
<dbReference type="Pfam" id="PF03372">
    <property type="entry name" value="Exo_endo_phos"/>
    <property type="match status" value="1"/>
</dbReference>
<dbReference type="InterPro" id="IPR017766">
    <property type="entry name" value="Sphingomyelinase/PLipase_C"/>
</dbReference>
<accession>A0ABX2ZYJ1</accession>
<feature type="chain" id="PRO_5045697183" evidence="3">
    <location>
        <begin position="26"/>
        <end position="511"/>
    </location>
</feature>
<gene>
    <name evidence="5" type="ORF">BGC07_00155</name>
</gene>
<sequence>MKLSKSYRAMLLGVCSLSIASVAYAEYNFYFINNTDRPVSYHSFIDTQAEGCASLESRRYHAYSGKLQAYQRGKLLTINYDQGIKNGKIYCLNADISNDNKDGKTQHFRLTTRVKGDLIGSSIMSANYQAQSPSSLASQPITIFASKPAPNNVQLESIEPKLLWNNKPYKVYGAAIHYGGSDQSTNEIDYVLDQSATEPRYSRNDSDDQSLAVASYNVQLWPFYAGVAMRMNQAAVRAQLIPEKIKDYDVVVVEELMSKAHREAFINAMKQDYPYYYGPTFDSKLLGGGQMIFSHWPIVTGQRAKEIYKDCSDVDCNAAKGVLYVRIQKGHMLYNIIGTHLQATEGQSTEAKDTIARDKQFKQLEQFIADRHIPKSQPVVIAGDLNVDYQKCHIKGDCIELKQTILAVDPSYQPWSNINVLPYGGDYTKNLMNTGTYGEMDDYVLVNQSYLAKDQPQQTRIRVIRGVNNTDMYDGGSLVPSAPYAELDLSDHFLFESQLHFPRELFYDKTR</sequence>
<reference evidence="5 6" key="1">
    <citation type="submission" date="2016-08" db="EMBL/GenBank/DDBJ databases">
        <title>Draft genome sequence of Candidatus Piscirickettsia litoralis, from seawater.</title>
        <authorList>
            <person name="Wan X."/>
            <person name="Lee A.J."/>
            <person name="Hou S."/>
            <person name="Donachie S.P."/>
        </authorList>
    </citation>
    <scope>NUCLEOTIDE SEQUENCE [LARGE SCALE GENOMIC DNA]</scope>
    <source>
        <strain evidence="5 6">Y2</strain>
    </source>
</reference>
<dbReference type="CDD" id="cd09078">
    <property type="entry name" value="nSMase"/>
    <property type="match status" value="1"/>
</dbReference>
<comment type="caution">
    <text evidence="5">The sequence shown here is derived from an EMBL/GenBank/DDBJ whole genome shotgun (WGS) entry which is preliminary data.</text>
</comment>
<keyword evidence="2" id="KW-0378">Hydrolase</keyword>
<organism evidence="5 6">
    <name type="scientific">Piscirickettsia litoralis</name>
    <dbReference type="NCBI Taxonomy" id="1891921"/>
    <lineage>
        <taxon>Bacteria</taxon>
        <taxon>Pseudomonadati</taxon>
        <taxon>Pseudomonadota</taxon>
        <taxon>Gammaproteobacteria</taxon>
        <taxon>Thiotrichales</taxon>
        <taxon>Piscirickettsiaceae</taxon>
        <taxon>Piscirickettsia</taxon>
    </lineage>
</organism>
<dbReference type="InterPro" id="IPR038772">
    <property type="entry name" value="Sph/SMPD2-like"/>
</dbReference>
<dbReference type="PANTHER" id="PTHR16320">
    <property type="entry name" value="SPHINGOMYELINASE FAMILY MEMBER"/>
    <property type="match status" value="1"/>
</dbReference>
<keyword evidence="5" id="KW-0540">Nuclease</keyword>
<dbReference type="InterPro" id="IPR005135">
    <property type="entry name" value="Endo/exonuclease/phosphatase"/>
</dbReference>
<dbReference type="PANTHER" id="PTHR16320:SF23">
    <property type="entry name" value="SPHINGOMYELINASE C 1"/>
    <property type="match status" value="1"/>
</dbReference>
<evidence type="ECO:0000259" key="4">
    <source>
        <dbReference type="Pfam" id="PF03372"/>
    </source>
</evidence>
<keyword evidence="5" id="KW-0255">Endonuclease</keyword>
<feature type="signal peptide" evidence="3">
    <location>
        <begin position="1"/>
        <end position="25"/>
    </location>
</feature>
<evidence type="ECO:0000256" key="2">
    <source>
        <dbReference type="ARBA" id="ARBA00022801"/>
    </source>
</evidence>